<proteinExistence type="predicted"/>
<dbReference type="AlphaFoldDB" id="A0A1G9AJP4"/>
<evidence type="ECO:0000313" key="1">
    <source>
        <dbReference type="EMBL" id="SDK26745.1"/>
    </source>
</evidence>
<sequence length="89" mass="10776">MNFYVNEIIQDNSSEKQYRIVWVDSGNLILYLIELNNKNAFPEKKPISKLEELIVLDQWRKIKEDKYIKNYSSEYEIKHYSVRDSICLK</sequence>
<dbReference type="STRING" id="407036.SAMN05216243_2519"/>
<evidence type="ECO:0000313" key="2">
    <source>
        <dbReference type="Proteomes" id="UP000198694"/>
    </source>
</evidence>
<reference evidence="1 2" key="1">
    <citation type="submission" date="2016-10" db="EMBL/GenBank/DDBJ databases">
        <authorList>
            <person name="de Groot N.N."/>
        </authorList>
    </citation>
    <scope>NUCLEOTIDE SEQUENCE [LARGE SCALE GENOMIC DNA]</scope>
    <source>
        <strain evidence="1 2">CGMCC 1.6502</strain>
    </source>
</reference>
<dbReference type="Proteomes" id="UP000198694">
    <property type="component" value="Unassembled WGS sequence"/>
</dbReference>
<protein>
    <submittedName>
        <fullName evidence="1">Uncharacterized protein</fullName>
    </submittedName>
</protein>
<keyword evidence="2" id="KW-1185">Reference proteome</keyword>
<organism evidence="1 2">
    <name type="scientific">Sediminibacillus albus</name>
    <dbReference type="NCBI Taxonomy" id="407036"/>
    <lineage>
        <taxon>Bacteria</taxon>
        <taxon>Bacillati</taxon>
        <taxon>Bacillota</taxon>
        <taxon>Bacilli</taxon>
        <taxon>Bacillales</taxon>
        <taxon>Bacillaceae</taxon>
        <taxon>Sediminibacillus</taxon>
    </lineage>
</organism>
<gene>
    <name evidence="1" type="ORF">SAMN05216243_2519</name>
</gene>
<name>A0A1G9AJP4_9BACI</name>
<accession>A0A1G9AJP4</accession>
<dbReference type="EMBL" id="FNFL01000004">
    <property type="protein sequence ID" value="SDK26745.1"/>
    <property type="molecule type" value="Genomic_DNA"/>
</dbReference>